<dbReference type="Gene3D" id="3.30.559.10">
    <property type="entry name" value="Chloramphenicol acetyltransferase-like domain"/>
    <property type="match status" value="2"/>
</dbReference>
<dbReference type="Pfam" id="PF02458">
    <property type="entry name" value="Transferase"/>
    <property type="match status" value="1"/>
</dbReference>
<gene>
    <name evidence="4" type="ORF">Fot_29183</name>
</gene>
<comment type="similarity">
    <text evidence="1">Belongs to the plant acyltransferase family.</text>
</comment>
<reference evidence="5" key="1">
    <citation type="submission" date="2024-07" db="EMBL/GenBank/DDBJ databases">
        <title>Two chromosome-level genome assemblies of Korean endemic species Abeliophyllum distichum and Forsythia ovata (Oleaceae).</title>
        <authorList>
            <person name="Jang H."/>
        </authorList>
    </citation>
    <scope>NUCLEOTIDE SEQUENCE [LARGE SCALE GENOMIC DNA]</scope>
</reference>
<evidence type="ECO:0000256" key="3">
    <source>
        <dbReference type="ARBA" id="ARBA00023315"/>
    </source>
</evidence>
<proteinExistence type="inferred from homology"/>
<dbReference type="PANTHER" id="PTHR31623">
    <property type="entry name" value="F21J9.9"/>
    <property type="match status" value="1"/>
</dbReference>
<comment type="caution">
    <text evidence="4">The sequence shown here is derived from an EMBL/GenBank/DDBJ whole genome shotgun (WGS) entry which is preliminary data.</text>
</comment>
<dbReference type="InterPro" id="IPR023213">
    <property type="entry name" value="CAT-like_dom_sf"/>
</dbReference>
<keyword evidence="2" id="KW-0808">Transferase</keyword>
<dbReference type="GO" id="GO:0016746">
    <property type="term" value="F:acyltransferase activity"/>
    <property type="evidence" value="ECO:0007669"/>
    <property type="project" value="UniProtKB-KW"/>
</dbReference>
<protein>
    <submittedName>
        <fullName evidence="4">HXXXD-type acyl-transferase family protein</fullName>
    </submittedName>
</protein>
<organism evidence="4 5">
    <name type="scientific">Forsythia ovata</name>
    <dbReference type="NCBI Taxonomy" id="205694"/>
    <lineage>
        <taxon>Eukaryota</taxon>
        <taxon>Viridiplantae</taxon>
        <taxon>Streptophyta</taxon>
        <taxon>Embryophyta</taxon>
        <taxon>Tracheophyta</taxon>
        <taxon>Spermatophyta</taxon>
        <taxon>Magnoliopsida</taxon>
        <taxon>eudicotyledons</taxon>
        <taxon>Gunneridae</taxon>
        <taxon>Pentapetalae</taxon>
        <taxon>asterids</taxon>
        <taxon>lamiids</taxon>
        <taxon>Lamiales</taxon>
        <taxon>Oleaceae</taxon>
        <taxon>Forsythieae</taxon>
        <taxon>Forsythia</taxon>
    </lineage>
</organism>
<keyword evidence="3" id="KW-0012">Acyltransferase</keyword>
<dbReference type="AlphaFoldDB" id="A0ABD1TR68"/>
<evidence type="ECO:0000256" key="2">
    <source>
        <dbReference type="ARBA" id="ARBA00022679"/>
    </source>
</evidence>
<evidence type="ECO:0000256" key="1">
    <source>
        <dbReference type="ARBA" id="ARBA00009861"/>
    </source>
</evidence>
<keyword evidence="5" id="KW-1185">Reference proteome</keyword>
<evidence type="ECO:0000313" key="5">
    <source>
        <dbReference type="Proteomes" id="UP001604277"/>
    </source>
</evidence>
<sequence>MAPNVEIISKEIIKPSSPTPDHLRNLKLSFLDQVEPPVYVPLIFFYQFDELCFDADKSKLLKQSLSNTLTMFYPLAGRIHENSSIDCNDSGVEFIEARVHAVLSNVIHKSNMEELKKLLAVDPIGIVFDTLLAVQINFFDCGGIAIGVCLSHQIADGTSLVEFMNTWAATCRGKAKIVQPCFDLARSFPPKDLLGSGFTPNILITKEKIVTKRFVFDKEKLAKLKEVAASGDGSQVQDPTRVEAVSAHIWKQFMEIAKNKIDEKKALFFALHAVNLRPRTSPPLSEHAFGNCWWPAIAVSTSSDDNNGFSVLVTMLRNAIRKINSDYMEQVKEDYLNHLSKLSDLLLKGDVELYNFTSWCRFPVYEVDYGWGKPCWVCTTTLPIKNIVILMNTPCGDGIEAWVNMLEQDMEMLESHQKSTGYA</sequence>
<dbReference type="PANTHER" id="PTHR31623:SF110">
    <property type="entry name" value="VINORINE SYNTHASE-LIKE"/>
    <property type="match status" value="1"/>
</dbReference>
<dbReference type="EMBL" id="JBFOLJ010000008">
    <property type="protein sequence ID" value="KAL2515212.1"/>
    <property type="molecule type" value="Genomic_DNA"/>
</dbReference>
<accession>A0ABD1TR68</accession>
<name>A0ABD1TR68_9LAMI</name>
<dbReference type="Proteomes" id="UP001604277">
    <property type="component" value="Unassembled WGS sequence"/>
</dbReference>
<evidence type="ECO:0000313" key="4">
    <source>
        <dbReference type="EMBL" id="KAL2515212.1"/>
    </source>
</evidence>